<feature type="domain" description="MacB-like periplasmic core" evidence="8">
    <location>
        <begin position="20"/>
        <end position="212"/>
    </location>
</feature>
<feature type="domain" description="ABC3 transporter permease C-terminal" evidence="7">
    <location>
        <begin position="299"/>
        <end position="414"/>
    </location>
</feature>
<name>A0ABW9ZVQ4_9BACT</name>
<evidence type="ECO:0000256" key="3">
    <source>
        <dbReference type="ARBA" id="ARBA00022692"/>
    </source>
</evidence>
<dbReference type="EMBL" id="JAACJS010000015">
    <property type="protein sequence ID" value="NCI50580.1"/>
    <property type="molecule type" value="Genomic_DNA"/>
</dbReference>
<reference evidence="9 10" key="1">
    <citation type="submission" date="2020-01" db="EMBL/GenBank/DDBJ databases">
        <title>Genome analysis.</title>
        <authorList>
            <person name="Wu S."/>
            <person name="Wang G."/>
        </authorList>
    </citation>
    <scope>NUCLEOTIDE SEQUENCE [LARGE SCALE GENOMIC DNA]</scope>
    <source>
        <strain evidence="9 10">SYL130</strain>
    </source>
</reference>
<feature type="domain" description="ABC3 transporter permease C-terminal" evidence="7">
    <location>
        <begin position="689"/>
        <end position="802"/>
    </location>
</feature>
<keyword evidence="2" id="KW-1003">Cell membrane</keyword>
<feature type="transmembrane region" description="Helical" evidence="6">
    <location>
        <begin position="773"/>
        <end position="795"/>
    </location>
</feature>
<evidence type="ECO:0000259" key="7">
    <source>
        <dbReference type="Pfam" id="PF02687"/>
    </source>
</evidence>
<dbReference type="Pfam" id="PF02687">
    <property type="entry name" value="FtsX"/>
    <property type="match status" value="2"/>
</dbReference>
<evidence type="ECO:0000256" key="2">
    <source>
        <dbReference type="ARBA" id="ARBA00022475"/>
    </source>
</evidence>
<feature type="transmembrane region" description="Helical" evidence="6">
    <location>
        <begin position="348"/>
        <end position="368"/>
    </location>
</feature>
<keyword evidence="10" id="KW-1185">Reference proteome</keyword>
<feature type="transmembrane region" description="Helical" evidence="6">
    <location>
        <begin position="21"/>
        <end position="42"/>
    </location>
</feature>
<dbReference type="PANTHER" id="PTHR30572:SF18">
    <property type="entry name" value="ABC-TYPE MACROLIDE FAMILY EXPORT SYSTEM PERMEASE COMPONENT 2"/>
    <property type="match status" value="1"/>
</dbReference>
<evidence type="ECO:0000313" key="9">
    <source>
        <dbReference type="EMBL" id="NCI50580.1"/>
    </source>
</evidence>
<dbReference type="RefSeq" id="WP_161818898.1">
    <property type="nucleotide sequence ID" value="NZ_JAACJS010000015.1"/>
</dbReference>
<feature type="transmembrane region" description="Helical" evidence="6">
    <location>
        <begin position="388"/>
        <end position="414"/>
    </location>
</feature>
<organism evidence="9 10">
    <name type="scientific">Sediminibacterium roseum</name>
    <dbReference type="NCBI Taxonomy" id="1978412"/>
    <lineage>
        <taxon>Bacteria</taxon>
        <taxon>Pseudomonadati</taxon>
        <taxon>Bacteroidota</taxon>
        <taxon>Chitinophagia</taxon>
        <taxon>Chitinophagales</taxon>
        <taxon>Chitinophagaceae</taxon>
        <taxon>Sediminibacterium</taxon>
    </lineage>
</organism>
<evidence type="ECO:0000256" key="4">
    <source>
        <dbReference type="ARBA" id="ARBA00022989"/>
    </source>
</evidence>
<feature type="transmembrane region" description="Helical" evidence="6">
    <location>
        <begin position="294"/>
        <end position="315"/>
    </location>
</feature>
<dbReference type="InterPro" id="IPR003838">
    <property type="entry name" value="ABC3_permease_C"/>
</dbReference>
<feature type="transmembrane region" description="Helical" evidence="6">
    <location>
        <begin position="435"/>
        <end position="456"/>
    </location>
</feature>
<dbReference type="InterPro" id="IPR025857">
    <property type="entry name" value="MacB_PCD"/>
</dbReference>
<keyword evidence="4 6" id="KW-1133">Transmembrane helix</keyword>
<gene>
    <name evidence="9" type="ORF">GWC95_11640</name>
</gene>
<evidence type="ECO:0000259" key="8">
    <source>
        <dbReference type="Pfam" id="PF12704"/>
    </source>
</evidence>
<keyword evidence="5 6" id="KW-0472">Membrane</keyword>
<feature type="transmembrane region" description="Helical" evidence="6">
    <location>
        <begin position="741"/>
        <end position="761"/>
    </location>
</feature>
<dbReference type="Proteomes" id="UP000753802">
    <property type="component" value="Unassembled WGS sequence"/>
</dbReference>
<evidence type="ECO:0000313" key="10">
    <source>
        <dbReference type="Proteomes" id="UP000753802"/>
    </source>
</evidence>
<evidence type="ECO:0000256" key="6">
    <source>
        <dbReference type="SAM" id="Phobius"/>
    </source>
</evidence>
<comment type="caution">
    <text evidence="9">The sequence shown here is derived from an EMBL/GenBank/DDBJ whole genome shotgun (WGS) entry which is preliminary data.</text>
</comment>
<protein>
    <submittedName>
        <fullName evidence="9">FtsX-like permease family protein</fullName>
    </submittedName>
</protein>
<sequence length="809" mass="90419">MIKNYFKMAWRNLMKHKFISFINLFGLTMGLTCCLLITVYIFHETSFDKYNKNANRIYRITRSFNNKDGAVTLRLGTIAPAFGPLLLNQFPDIEKMTRVLMQGKTPVRYGDKIFNEDGVAFADENLFNVFSVDVTKGNPAKALSDPYSVVLSETVARKYFGSEDPVNKMIKLNNQLNLKVTGVYKSFPSNAHFHPEVMVSFKTLNDSTVYGEKRLQTSFSNNSFLTYILLPENYPAANIEAQFPSFLDTKVRLGGPDAVATSKMTTLHLQKLTDIHLRSHLDYEAEENGDIKRVYIFSAIALIILLIACINYMNLSTARSTLRAKEIGIRKVAGATRRELISQFLSESVLVSGMAMLLAIAAASLVVPSLNKLSGLHLSIQPLLTWKWITVFLLIPVVVGFVSGIYPALFMSAFQPAKTLKGLFRVGGKTISLRKSLVVAQFGISIVLIITTAVVFQQLTYMQNAKMGYNKEQVLVVPYYFNNNSQYESFRNELMNTSGVRNMGRSSRIPTGRLLDSYDASTESGDSLQPVHTELKYLATDHDFIPSYGIEMAAGRNFSRSFSSDTTGFVVNTATVQTLGWGTPEKAIGKNFKYGSVKGKIIGVTKDFHFESLHQRIVPIVMVLLRPEQNNYNQLSVKLNSTNAEGSIRSMEKLWKSYLPEIPFEYNFMDDNFNKLYVSEQRQSKLFTIFSCIAIFIACLGLLGLSSFSITQRVKEIGIRKVLGAGTGTIVMLLSKDFLKLVGIAAVLAFPLAWIAMNRWLSDFAYRISISWWIFLLAGVIAAAIALLTVSIQAIKAAMANPVKSLRTE</sequence>
<accession>A0ABW9ZVQ4</accession>
<feature type="transmembrane region" description="Helical" evidence="6">
    <location>
        <begin position="686"/>
        <end position="705"/>
    </location>
</feature>
<dbReference type="Pfam" id="PF12704">
    <property type="entry name" value="MacB_PCD"/>
    <property type="match status" value="1"/>
</dbReference>
<dbReference type="PANTHER" id="PTHR30572">
    <property type="entry name" value="MEMBRANE COMPONENT OF TRANSPORTER-RELATED"/>
    <property type="match status" value="1"/>
</dbReference>
<comment type="subcellular location">
    <subcellularLocation>
        <location evidence="1">Cell membrane</location>
        <topology evidence="1">Multi-pass membrane protein</topology>
    </subcellularLocation>
</comment>
<keyword evidence="3 6" id="KW-0812">Transmembrane</keyword>
<evidence type="ECO:0000256" key="1">
    <source>
        <dbReference type="ARBA" id="ARBA00004651"/>
    </source>
</evidence>
<evidence type="ECO:0000256" key="5">
    <source>
        <dbReference type="ARBA" id="ARBA00023136"/>
    </source>
</evidence>
<proteinExistence type="predicted"/>
<dbReference type="InterPro" id="IPR050250">
    <property type="entry name" value="Macrolide_Exporter_MacB"/>
</dbReference>